<comment type="caution">
    <text evidence="4">The sequence shown here is derived from an EMBL/GenBank/DDBJ whole genome shotgun (WGS) entry which is preliminary data.</text>
</comment>
<dbReference type="Proteomes" id="UP001242480">
    <property type="component" value="Unassembled WGS sequence"/>
</dbReference>
<dbReference type="InterPro" id="IPR023393">
    <property type="entry name" value="START-like_dom_sf"/>
</dbReference>
<dbReference type="Gene3D" id="3.40.50.720">
    <property type="entry name" value="NAD(P)-binding Rossmann-like Domain"/>
    <property type="match status" value="1"/>
</dbReference>
<dbReference type="Gene3D" id="3.90.180.10">
    <property type="entry name" value="Medium-chain alcohol dehydrogenases, catalytic domain"/>
    <property type="match status" value="1"/>
</dbReference>
<dbReference type="InterPro" id="IPR036291">
    <property type="entry name" value="NAD(P)-bd_dom_sf"/>
</dbReference>
<dbReference type="SUPFAM" id="SSF50129">
    <property type="entry name" value="GroES-like"/>
    <property type="match status" value="1"/>
</dbReference>
<evidence type="ECO:0000256" key="1">
    <source>
        <dbReference type="ARBA" id="ARBA00022857"/>
    </source>
</evidence>
<dbReference type="InterPro" id="IPR019587">
    <property type="entry name" value="Polyketide_cyclase/dehydratase"/>
</dbReference>
<dbReference type="PANTHER" id="PTHR48106:SF13">
    <property type="entry name" value="QUINONE OXIDOREDUCTASE-RELATED"/>
    <property type="match status" value="1"/>
</dbReference>
<dbReference type="PANTHER" id="PTHR48106">
    <property type="entry name" value="QUINONE OXIDOREDUCTASE PIG3-RELATED"/>
    <property type="match status" value="1"/>
</dbReference>
<dbReference type="InterPro" id="IPR011032">
    <property type="entry name" value="GroES-like_sf"/>
</dbReference>
<dbReference type="Pfam" id="PF08240">
    <property type="entry name" value="ADH_N"/>
    <property type="match status" value="1"/>
</dbReference>
<dbReference type="InterPro" id="IPR013149">
    <property type="entry name" value="ADH-like_C"/>
</dbReference>
<dbReference type="EMBL" id="JAUSVX010000006">
    <property type="protein sequence ID" value="MDQ0470356.1"/>
    <property type="molecule type" value="Genomic_DNA"/>
</dbReference>
<gene>
    <name evidence="4" type="ORF">QO011_003375</name>
</gene>
<keyword evidence="1" id="KW-0521">NADP</keyword>
<dbReference type="Pfam" id="PF00107">
    <property type="entry name" value="ADH_zinc_N"/>
    <property type="match status" value="1"/>
</dbReference>
<dbReference type="InterPro" id="IPR020843">
    <property type="entry name" value="ER"/>
</dbReference>
<dbReference type="Gene3D" id="3.30.530.20">
    <property type="match status" value="1"/>
</dbReference>
<dbReference type="CDD" id="cd05286">
    <property type="entry name" value="QOR2"/>
    <property type="match status" value="1"/>
</dbReference>
<sequence>MAVRIVRSTVIDAPVATVWDLLRDFNAHDGWHPAVARSRMEAGEAPDRVGGVRAFALTGGGRLREQLIALSDRERSLTYGLIEAPLRLDGYVATMTLKPVTDGNRTLLVWQSQFTPPPEQAEALARLVAEEIYEAGFAALKRRFERSGAVPPAPAVPRPAPAAPASGVMRTEAIVVERHGGPEVLVPRLVDVPPPGPGEVRIRQTAIGVNHIDLHCRAGDIGLMPLPGIPGLEAAGTVLDVGAGVSHLAPGDRVVYACHPPGAYAALRTLAAEPVVRLPADMPEDLAAAFFLKGLMADILVTDVHAPRPGEVALVRAAAGGVGLLLTAMLKARGAVVVGVVGTGAKTAAARRAGCDHVLASGEAGIAEAIRGISGGRGADVVYDGLGGDSFDASLDLLARRGHLVSYGQASGPLGTRNLDRLAARSTRLSRPSLGHYAGRRDELLPRAERLFALARAGILRPEIAARLPLRQAAEAHRRLAGRQTIGALVLLPAAVDGAG</sequence>
<evidence type="ECO:0000259" key="3">
    <source>
        <dbReference type="SMART" id="SM00829"/>
    </source>
</evidence>
<dbReference type="InterPro" id="IPR047618">
    <property type="entry name" value="QOR-like"/>
</dbReference>
<evidence type="ECO:0000313" key="5">
    <source>
        <dbReference type="Proteomes" id="UP001242480"/>
    </source>
</evidence>
<keyword evidence="5" id="KW-1185">Reference proteome</keyword>
<dbReference type="SUPFAM" id="SSF51735">
    <property type="entry name" value="NAD(P)-binding Rossmann-fold domains"/>
    <property type="match status" value="1"/>
</dbReference>
<proteinExistence type="predicted"/>
<evidence type="ECO:0000313" key="4">
    <source>
        <dbReference type="EMBL" id="MDQ0470356.1"/>
    </source>
</evidence>
<dbReference type="InterPro" id="IPR013154">
    <property type="entry name" value="ADH-like_N"/>
</dbReference>
<name>A0ABU0J9W9_9HYPH</name>
<dbReference type="CDD" id="cd07821">
    <property type="entry name" value="PYR_PYL_RCAR_like"/>
    <property type="match status" value="1"/>
</dbReference>
<keyword evidence="2" id="KW-0560">Oxidoreductase</keyword>
<evidence type="ECO:0000256" key="2">
    <source>
        <dbReference type="ARBA" id="ARBA00023002"/>
    </source>
</evidence>
<dbReference type="SMART" id="SM00829">
    <property type="entry name" value="PKS_ER"/>
    <property type="match status" value="1"/>
</dbReference>
<feature type="domain" description="Enoyl reductase (ER)" evidence="3">
    <location>
        <begin position="180"/>
        <end position="491"/>
    </location>
</feature>
<organism evidence="4 5">
    <name type="scientific">Labrys wisconsinensis</name>
    <dbReference type="NCBI Taxonomy" id="425677"/>
    <lineage>
        <taxon>Bacteria</taxon>
        <taxon>Pseudomonadati</taxon>
        <taxon>Pseudomonadota</taxon>
        <taxon>Alphaproteobacteria</taxon>
        <taxon>Hyphomicrobiales</taxon>
        <taxon>Xanthobacteraceae</taxon>
        <taxon>Labrys</taxon>
    </lineage>
</organism>
<reference evidence="4 5" key="1">
    <citation type="submission" date="2023-07" db="EMBL/GenBank/DDBJ databases">
        <title>Genomic Encyclopedia of Type Strains, Phase IV (KMG-IV): sequencing the most valuable type-strain genomes for metagenomic binning, comparative biology and taxonomic classification.</title>
        <authorList>
            <person name="Goeker M."/>
        </authorList>
    </citation>
    <scope>NUCLEOTIDE SEQUENCE [LARGE SCALE GENOMIC DNA]</scope>
    <source>
        <strain evidence="4 5">DSM 19619</strain>
    </source>
</reference>
<dbReference type="Pfam" id="PF10604">
    <property type="entry name" value="Polyketide_cyc2"/>
    <property type="match status" value="1"/>
</dbReference>
<dbReference type="RefSeq" id="WP_307274279.1">
    <property type="nucleotide sequence ID" value="NZ_JAUSVX010000006.1"/>
</dbReference>
<dbReference type="SUPFAM" id="SSF55961">
    <property type="entry name" value="Bet v1-like"/>
    <property type="match status" value="1"/>
</dbReference>
<protein>
    <submittedName>
        <fullName evidence="4">NADPH:quinone reductase-like Zn-dependent oxidoreductase/uncharacterized protein YndB with AHSA1/START domain</fullName>
    </submittedName>
</protein>
<accession>A0ABU0J9W9</accession>